<feature type="domain" description="N-acetyltransferase" evidence="13">
    <location>
        <begin position="568"/>
        <end position="808"/>
    </location>
</feature>
<dbReference type="GO" id="GO:0051392">
    <property type="term" value="F:tRNA cytidine N4-acetyltransferase activity"/>
    <property type="evidence" value="ECO:0007669"/>
    <property type="project" value="RHEA"/>
</dbReference>
<evidence type="ECO:0000256" key="10">
    <source>
        <dbReference type="HAMAP-Rule" id="MF_03211"/>
    </source>
</evidence>
<dbReference type="Gene3D" id="3.40.630.30">
    <property type="match status" value="1"/>
</dbReference>
<feature type="domain" description="Possible tRNA binding" evidence="14">
    <location>
        <begin position="812"/>
        <end position="1034"/>
    </location>
</feature>
<evidence type="ECO:0000259" key="13">
    <source>
        <dbReference type="Pfam" id="PF13718"/>
    </source>
</evidence>
<feature type="domain" description="TmcA/NAT10 N-terminal" evidence="12">
    <location>
        <begin position="1"/>
        <end position="202"/>
    </location>
</feature>
<evidence type="ECO:0000256" key="3">
    <source>
        <dbReference type="ARBA" id="ARBA00022679"/>
    </source>
</evidence>
<reference evidence="15 16" key="1">
    <citation type="submission" date="2016-10" db="EMBL/GenBank/DDBJ databases">
        <title>Reductive evolution of mitochondrial metabolism and differential evolution of invasion-related proteins in Cryptosporidium.</title>
        <authorList>
            <person name="Liu S."/>
            <person name="Roellig D.M."/>
            <person name="Guo Y."/>
            <person name="Li N."/>
            <person name="Frace M.A."/>
            <person name="Tang K."/>
            <person name="Zhang L."/>
            <person name="Feng Y."/>
            <person name="Xiao L."/>
        </authorList>
    </citation>
    <scope>NUCLEOTIDE SEQUENCE [LARGE SCALE GENOMIC DNA]</scope>
    <source>
        <strain evidence="15">30847</strain>
    </source>
</reference>
<feature type="domain" description="TcmA/NAT10 helicase" evidence="11">
    <location>
        <begin position="306"/>
        <end position="516"/>
    </location>
</feature>
<keyword evidence="4 10" id="KW-0819">tRNA processing</keyword>
<dbReference type="Gene3D" id="3.40.50.300">
    <property type="entry name" value="P-loop containing nucleotide triphosphate hydrolases"/>
    <property type="match status" value="1"/>
</dbReference>
<comment type="catalytic activity">
    <reaction evidence="10">
        <text>a cytidine in tRNA + acetyl-CoA + ATP + H2O = an N(4)-acetylcytidine in tRNA + ADP + phosphate + CoA + H(+)</text>
        <dbReference type="Rhea" id="RHEA:53876"/>
        <dbReference type="Rhea" id="RHEA-COMP:13670"/>
        <dbReference type="Rhea" id="RHEA-COMP:13671"/>
        <dbReference type="ChEBI" id="CHEBI:15377"/>
        <dbReference type="ChEBI" id="CHEBI:15378"/>
        <dbReference type="ChEBI" id="CHEBI:30616"/>
        <dbReference type="ChEBI" id="CHEBI:43474"/>
        <dbReference type="ChEBI" id="CHEBI:57287"/>
        <dbReference type="ChEBI" id="CHEBI:57288"/>
        <dbReference type="ChEBI" id="CHEBI:74900"/>
        <dbReference type="ChEBI" id="CHEBI:82748"/>
        <dbReference type="ChEBI" id="CHEBI:456216"/>
    </reaction>
</comment>
<dbReference type="InterPro" id="IPR033688">
    <property type="entry name" value="NAT10"/>
</dbReference>
<feature type="binding site" evidence="10">
    <location>
        <begin position="676"/>
        <end position="682"/>
    </location>
    <ligand>
        <name>acetyl-CoA</name>
        <dbReference type="ChEBI" id="CHEBI:57288"/>
    </ligand>
</feature>
<dbReference type="InterPro" id="IPR007807">
    <property type="entry name" value="TcmA/NAT10_helicase"/>
</dbReference>
<dbReference type="InterPro" id="IPR000182">
    <property type="entry name" value="GNAT_dom"/>
</dbReference>
<dbReference type="EC" id="2.3.1.-" evidence="10"/>
<evidence type="ECO:0000259" key="14">
    <source>
        <dbReference type="Pfam" id="PF13725"/>
    </source>
</evidence>
<dbReference type="Pfam" id="PF13725">
    <property type="entry name" value="tRNA_bind_2"/>
    <property type="match status" value="1"/>
</dbReference>
<dbReference type="VEuPathDB" id="CryptoDB:cand_022750"/>
<evidence type="ECO:0000256" key="4">
    <source>
        <dbReference type="ARBA" id="ARBA00022694"/>
    </source>
</evidence>
<dbReference type="GO" id="GO:1904812">
    <property type="term" value="P:rRNA acetylation involved in maturation of SSU-rRNA"/>
    <property type="evidence" value="ECO:0007669"/>
    <property type="project" value="InterPro"/>
</dbReference>
<dbReference type="GO" id="GO:0005730">
    <property type="term" value="C:nucleolus"/>
    <property type="evidence" value="ECO:0007669"/>
    <property type="project" value="UniProtKB-SubCell"/>
</dbReference>
<dbReference type="InterPro" id="IPR027417">
    <property type="entry name" value="P-loop_NTPase"/>
</dbReference>
<comment type="caution">
    <text evidence="15">The sequence shown here is derived from an EMBL/GenBank/DDBJ whole genome shotgun (WGS) entry which is preliminary data.</text>
</comment>
<dbReference type="Gene3D" id="3.40.50.11040">
    <property type="match status" value="1"/>
</dbReference>
<dbReference type="HAMAP" id="MF_03211">
    <property type="entry name" value="RNA_acetyltr_Nat10"/>
    <property type="match status" value="1"/>
</dbReference>
<dbReference type="GO" id="GO:0000049">
    <property type="term" value="F:tRNA binding"/>
    <property type="evidence" value="ECO:0007669"/>
    <property type="project" value="TreeGrafter"/>
</dbReference>
<comment type="similarity">
    <text evidence="10">Belongs to the RNA cytidine acetyltransferase family. NAT10 subfamily.</text>
</comment>
<dbReference type="Pfam" id="PF08351">
    <property type="entry name" value="TmcA_N"/>
    <property type="match status" value="1"/>
</dbReference>
<comment type="function">
    <text evidence="10">RNA cytidine acetyltransferase with specificity toward both 18S rRNA and tRNAs. Catalyzes the formation of N(4)-acetylcytidine (ac4C) in 18S rRNA. Required for early nucleolar cleavages of precursor rRNA at sites A0, A1 and A2 during 18S rRNA synthesis. Catalyzes the formation of ac4C in serine and leucine tRNAs. Requires a tRNA-binding adapter protein for full tRNA acetyltransferase activity but not for 18S rRNA acetylation.</text>
</comment>
<dbReference type="GO" id="GO:0030686">
    <property type="term" value="C:90S preribosome"/>
    <property type="evidence" value="ECO:0007669"/>
    <property type="project" value="TreeGrafter"/>
</dbReference>
<evidence type="ECO:0000256" key="8">
    <source>
        <dbReference type="ARBA" id="ARBA00023315"/>
    </source>
</evidence>
<keyword evidence="16" id="KW-1185">Reference proteome</keyword>
<keyword evidence="7 10" id="KW-0539">Nucleus</keyword>
<dbReference type="RefSeq" id="XP_067068778.1">
    <property type="nucleotide sequence ID" value="XM_067212505.1"/>
</dbReference>
<evidence type="ECO:0000259" key="12">
    <source>
        <dbReference type="Pfam" id="PF08351"/>
    </source>
</evidence>
<keyword evidence="8 10" id="KW-0012">Acyltransferase</keyword>
<protein>
    <recommendedName>
        <fullName evidence="9 10">RNA cytidine acetyltransferase</fullName>
        <ecNumber evidence="10">2.3.1.-</ecNumber>
    </recommendedName>
    <alternativeName>
        <fullName evidence="10">18S rRNA cytosine acetyltransferase</fullName>
    </alternativeName>
</protein>
<dbReference type="Proteomes" id="UP000186804">
    <property type="component" value="Unassembled WGS sequence"/>
</dbReference>
<dbReference type="Pfam" id="PF05127">
    <property type="entry name" value="NAT10_TcmA_helicase"/>
    <property type="match status" value="1"/>
</dbReference>
<dbReference type="GO" id="GO:0051391">
    <property type="term" value="P:tRNA acetylation"/>
    <property type="evidence" value="ECO:0007669"/>
    <property type="project" value="UniProtKB-UniRule"/>
</dbReference>
<dbReference type="PANTHER" id="PTHR10925">
    <property type="entry name" value="N-ACETYLTRANSFERASE 10"/>
    <property type="match status" value="1"/>
</dbReference>
<evidence type="ECO:0000256" key="9">
    <source>
        <dbReference type="ARBA" id="ARBA00068357"/>
    </source>
</evidence>
<dbReference type="EMBL" id="LRBS01000048">
    <property type="protein sequence ID" value="OII76932.1"/>
    <property type="molecule type" value="Genomic_DNA"/>
</dbReference>
<dbReference type="InterPro" id="IPR013562">
    <property type="entry name" value="TmcA/NAT10_N"/>
</dbReference>
<evidence type="ECO:0000259" key="11">
    <source>
        <dbReference type="Pfam" id="PF05127"/>
    </source>
</evidence>
<evidence type="ECO:0000256" key="1">
    <source>
        <dbReference type="ARBA" id="ARBA00004604"/>
    </source>
</evidence>
<feature type="binding site" evidence="10">
    <location>
        <position position="781"/>
    </location>
    <ligand>
        <name>acetyl-CoA</name>
        <dbReference type="ChEBI" id="CHEBI:57288"/>
    </ligand>
</feature>
<keyword evidence="5 10" id="KW-0547">Nucleotide-binding</keyword>
<evidence type="ECO:0000256" key="2">
    <source>
        <dbReference type="ARBA" id="ARBA00022552"/>
    </source>
</evidence>
<organism evidence="15 16">
    <name type="scientific">Cryptosporidium andersoni</name>
    <dbReference type="NCBI Taxonomy" id="117008"/>
    <lineage>
        <taxon>Eukaryota</taxon>
        <taxon>Sar</taxon>
        <taxon>Alveolata</taxon>
        <taxon>Apicomplexa</taxon>
        <taxon>Conoidasida</taxon>
        <taxon>Coccidia</taxon>
        <taxon>Eucoccidiorida</taxon>
        <taxon>Eimeriorina</taxon>
        <taxon>Cryptosporidiidae</taxon>
        <taxon>Cryptosporidium</taxon>
    </lineage>
</organism>
<dbReference type="PANTHER" id="PTHR10925:SF5">
    <property type="entry name" value="RNA CYTIDINE ACETYLTRANSFERASE"/>
    <property type="match status" value="1"/>
</dbReference>
<evidence type="ECO:0000256" key="6">
    <source>
        <dbReference type="ARBA" id="ARBA00022840"/>
    </source>
</evidence>
<gene>
    <name evidence="15" type="ORF">cand_022750</name>
</gene>
<evidence type="ECO:0000256" key="7">
    <source>
        <dbReference type="ARBA" id="ARBA00023242"/>
    </source>
</evidence>
<accession>A0A1J4MV52</accession>
<feature type="binding site" evidence="10">
    <location>
        <begin position="669"/>
        <end position="671"/>
    </location>
    <ligand>
        <name>acetyl-CoA</name>
        <dbReference type="ChEBI" id="CHEBI:57288"/>
    </ligand>
</feature>
<keyword evidence="3 10" id="KW-0808">Transferase</keyword>
<dbReference type="InterPro" id="IPR032672">
    <property type="entry name" value="TmcA/NAT10/Kre33"/>
</dbReference>
<dbReference type="InterPro" id="IPR027992">
    <property type="entry name" value="tRNA_bind_dom"/>
</dbReference>
<evidence type="ECO:0000256" key="5">
    <source>
        <dbReference type="ARBA" id="ARBA00022741"/>
    </source>
</evidence>
<dbReference type="FunFam" id="3.40.50.300:FF:002218">
    <property type="entry name" value="tRNA(Met) cytidine acetyltransferase TmcA"/>
    <property type="match status" value="1"/>
</dbReference>
<comment type="catalytic activity">
    <reaction evidence="10">
        <text>a cytidine in 18S rRNA + acetyl-CoA + ATP + H2O = an N(4)-acetylcytidine in 18S rRNA + ADP + phosphate + CoA + H(+)</text>
        <dbReference type="Rhea" id="RHEA:51424"/>
        <dbReference type="Rhea" id="RHEA-COMP:13575"/>
        <dbReference type="Rhea" id="RHEA-COMP:13576"/>
        <dbReference type="ChEBI" id="CHEBI:15377"/>
        <dbReference type="ChEBI" id="CHEBI:15378"/>
        <dbReference type="ChEBI" id="CHEBI:30616"/>
        <dbReference type="ChEBI" id="CHEBI:43474"/>
        <dbReference type="ChEBI" id="CHEBI:57287"/>
        <dbReference type="ChEBI" id="CHEBI:57288"/>
        <dbReference type="ChEBI" id="CHEBI:74900"/>
        <dbReference type="ChEBI" id="CHEBI:82748"/>
        <dbReference type="ChEBI" id="CHEBI:456216"/>
    </reaction>
</comment>
<sequence length="1072" mass="121155">MKKKVDSRLKTLLENNVARRQRSLFVIVGDNGRYQVSNFYYLLSNMLPSKPSVLWCYKKDLGFSSNRKSRMKQLKKQAKKGKLDPNVDDPFELFISNSDIRYCYYKESSQILGRTFGICILQDFEALTPNILCQTIETVAGGGIICILLHTMSSLKSLYNTVMDFHERFIENENLYSGKIISRFIPRLIYSFSTCPNCIVIDDEMNILPISKHIMNIKPENTMIEDIYLVNNRYSPDENKNRCQSFRNVYLSGKSKSNEYISLEESLVGTNVGKLIENCATYDQAQAVVHLMDTIFNKDLNATISLTSGRGRGKSAALGLALSGAISYGYSNIFITSPYPENVSTVFEFVEVGLISLGYTEHKHFELIRSKILTDTRVGGGKSHVNSHLIRINIFKEHRQTIQYISPEDYKLVSQAELVVMDEAAAIPLPIVRNFLGSHIFIMSSTTNGYEGTGRALSVKLISELKKSCSSLKNGIVDSNRISSSTSFKEINLNEPIRYGKGDPVEKWLYDLLCLDATSPPPLNPSTNEDSRSEISTILASPSLCQLYRVNRDALFSHHPASEKFLHNMMSLFVSSHYKNTPNDLMLISEAPNHDLFVLLPPFNPDTKILPPILVAIQIAVEGALSSDYIKNNLSRGLRPSGDLIPWTLSNYFVRENFGQLTGIRVVRIATHPSIQRMGYGKHALQELILKIESISTENLKFDELMHDKKDEELTRSTENNVDSISFRDNLQKDIIEVNRTIPPLLESLENINYILKASENIDYIGTSFGVTLDLFKFWSKLEFIPVYIRQHVSDITGEHSLIMLRSFGKNWVNPFAQDFVCRIIQYLSSPLFNNFSTSLALSLVKSLDNSSNKVKPLKPSITKDNLHHSFTQHDCIRLSRYAKQMADFASIADLVPIISQLYFENRLTGVSISYLQAAILLGLGSQRKKIDEIAEEFNIPSSQLLALFNKAIHKINTYIQSNIEISIDSNKNSTTIDDYSLKASIIETAEEDPIHNKIPEGTSPEKTINKDLTGKSLILDNMEEFEEFIIPDNIEEAVSKVKKPIESAKFSVKRSLNLPNCKKNFGKKKKV</sequence>
<comment type="subcellular location">
    <subcellularLocation>
        <location evidence="1 10">Nucleus</location>
        <location evidence="1 10">Nucleolus</location>
    </subcellularLocation>
</comment>
<feature type="binding site" evidence="10">
    <location>
        <position position="498"/>
    </location>
    <ligand>
        <name>ATP</name>
        <dbReference type="ChEBI" id="CHEBI:30616"/>
    </ligand>
</feature>
<evidence type="ECO:0000313" key="15">
    <source>
        <dbReference type="EMBL" id="OII76932.1"/>
    </source>
</evidence>
<dbReference type="AlphaFoldDB" id="A0A1J4MV52"/>
<proteinExistence type="inferred from homology"/>
<dbReference type="GO" id="GO:0005524">
    <property type="term" value="F:ATP binding"/>
    <property type="evidence" value="ECO:0007669"/>
    <property type="project" value="UniProtKB-UniRule"/>
</dbReference>
<dbReference type="GO" id="GO:1990883">
    <property type="term" value="F:18S rRNA cytidine N-acetyltransferase activity"/>
    <property type="evidence" value="ECO:0007669"/>
    <property type="project" value="TreeGrafter"/>
</dbReference>
<dbReference type="OrthoDB" id="10067491at2759"/>
<feature type="binding site" evidence="10">
    <location>
        <begin position="311"/>
        <end position="320"/>
    </location>
    <ligand>
        <name>ATP</name>
        <dbReference type="ChEBI" id="CHEBI:30616"/>
    </ligand>
</feature>
<keyword evidence="6 10" id="KW-0067">ATP-binding</keyword>
<dbReference type="Pfam" id="PF13718">
    <property type="entry name" value="GNAT_acetyltr_2"/>
    <property type="match status" value="1"/>
</dbReference>
<dbReference type="GeneID" id="92366459"/>
<keyword evidence="2 10" id="KW-0698">rRNA processing</keyword>
<evidence type="ECO:0000313" key="16">
    <source>
        <dbReference type="Proteomes" id="UP000186804"/>
    </source>
</evidence>
<name>A0A1J4MV52_9CRYT</name>